<dbReference type="GO" id="GO:0007030">
    <property type="term" value="P:Golgi organization"/>
    <property type="evidence" value="ECO:0007669"/>
    <property type="project" value="TreeGrafter"/>
</dbReference>
<dbReference type="GO" id="GO:0009306">
    <property type="term" value="P:protein secretion"/>
    <property type="evidence" value="ECO:0007669"/>
    <property type="project" value="TreeGrafter"/>
</dbReference>
<dbReference type="Proteomes" id="UP001375240">
    <property type="component" value="Unassembled WGS sequence"/>
</dbReference>
<dbReference type="Pfam" id="PF05742">
    <property type="entry name" value="TANGO2"/>
    <property type="match status" value="1"/>
</dbReference>
<dbReference type="EMBL" id="JAVHNQ010000007">
    <property type="protein sequence ID" value="KAK6341749.1"/>
    <property type="molecule type" value="Genomic_DNA"/>
</dbReference>
<sequence>MCIVLWTTACADQGFPLILLSNRDEFLRRPTQPAGPWKSSDDGVYGGRDLARPENGTWLGITRSGRFAALTNVREANSVAAVSTLSRGAVVSSFLASPEADFESSWMDRLETDHEHIHAEADLDLDQVGGFSMLCGHFVRTPERKVRVGTLGIISNRARAGQKHANTVDNLNPALGESHGLSNSTFAEPWPKVVTGKELLDALVKRVHDGSLNEQGVIDNAFEILSHDSLTALTAGQPPESKIGLLKMSVFIPIFDTGTQLQLNNQPNAVWGGCSPAPEPSLYGTQKQSVIIVHESGQVRFIEKTKFDWLQGQVPAEDNTVDIVFNLDI</sequence>
<protein>
    <recommendedName>
        <fullName evidence="3">DUF833-domain-containing protein</fullName>
    </recommendedName>
</protein>
<accession>A0AAV9UK51</accession>
<dbReference type="PANTHER" id="PTHR17985:SF8">
    <property type="entry name" value="TRANSPORT AND GOLGI ORGANIZATION PROTEIN 2 HOMOLOG"/>
    <property type="match status" value="1"/>
</dbReference>
<dbReference type="GO" id="GO:0005794">
    <property type="term" value="C:Golgi apparatus"/>
    <property type="evidence" value="ECO:0007669"/>
    <property type="project" value="TreeGrafter"/>
</dbReference>
<evidence type="ECO:0000313" key="1">
    <source>
        <dbReference type="EMBL" id="KAK6341749.1"/>
    </source>
</evidence>
<organism evidence="1 2">
    <name type="scientific">Orbilia brochopaga</name>
    <dbReference type="NCBI Taxonomy" id="3140254"/>
    <lineage>
        <taxon>Eukaryota</taxon>
        <taxon>Fungi</taxon>
        <taxon>Dikarya</taxon>
        <taxon>Ascomycota</taxon>
        <taxon>Pezizomycotina</taxon>
        <taxon>Orbiliomycetes</taxon>
        <taxon>Orbiliales</taxon>
        <taxon>Orbiliaceae</taxon>
        <taxon>Orbilia</taxon>
    </lineage>
</organism>
<reference evidence="1 2" key="1">
    <citation type="submission" date="2019-10" db="EMBL/GenBank/DDBJ databases">
        <authorList>
            <person name="Palmer J.M."/>
        </authorList>
    </citation>
    <scope>NUCLEOTIDE SEQUENCE [LARGE SCALE GENOMIC DNA]</scope>
    <source>
        <strain evidence="1 2">TWF696</strain>
    </source>
</reference>
<dbReference type="InterPro" id="IPR008551">
    <property type="entry name" value="TANGO2"/>
</dbReference>
<keyword evidence="2" id="KW-1185">Reference proteome</keyword>
<proteinExistence type="predicted"/>
<name>A0AAV9UK51_9PEZI</name>
<evidence type="ECO:0000313" key="2">
    <source>
        <dbReference type="Proteomes" id="UP001375240"/>
    </source>
</evidence>
<gene>
    <name evidence="1" type="ORF">TWF696_008813</name>
</gene>
<dbReference type="PANTHER" id="PTHR17985">
    <property type="entry name" value="SER/THR-RICH PROTEIN T10 IN DGCR REGION"/>
    <property type="match status" value="1"/>
</dbReference>
<dbReference type="AlphaFoldDB" id="A0AAV9UK51"/>
<evidence type="ECO:0008006" key="3">
    <source>
        <dbReference type="Google" id="ProtNLM"/>
    </source>
</evidence>
<comment type="caution">
    <text evidence="1">The sequence shown here is derived from an EMBL/GenBank/DDBJ whole genome shotgun (WGS) entry which is preliminary data.</text>
</comment>